<dbReference type="Pfam" id="PF15887">
    <property type="entry name" value="Peptidase_Mx"/>
    <property type="match status" value="1"/>
</dbReference>
<dbReference type="InterPro" id="IPR031321">
    <property type="entry name" value="UCP012641"/>
</dbReference>
<keyword evidence="3" id="KW-1185">Reference proteome</keyword>
<dbReference type="STRING" id="419475.A8A54_19975"/>
<organism evidence="2 3">
    <name type="scientific">Brucella pseudogrignonensis</name>
    <dbReference type="NCBI Taxonomy" id="419475"/>
    <lineage>
        <taxon>Bacteria</taxon>
        <taxon>Pseudomonadati</taxon>
        <taxon>Pseudomonadota</taxon>
        <taxon>Alphaproteobacteria</taxon>
        <taxon>Hyphomicrobiales</taxon>
        <taxon>Brucellaceae</taxon>
        <taxon>Brucella/Ochrobactrum group</taxon>
        <taxon>Brucella</taxon>
    </lineage>
</organism>
<protein>
    <recommendedName>
        <fullName evidence="1">Zinc-ribbon domain-containing protein</fullName>
    </recommendedName>
</protein>
<dbReference type="PIRSF" id="PIRSF012641">
    <property type="entry name" value="UCP012641"/>
    <property type="match status" value="1"/>
</dbReference>
<dbReference type="AlphaFoldDB" id="A0A256GA83"/>
<dbReference type="InterPro" id="IPR011201">
    <property type="entry name" value="Zinc-ribbon_6_bact"/>
</dbReference>
<dbReference type="Proteomes" id="UP000216188">
    <property type="component" value="Unassembled WGS sequence"/>
</dbReference>
<feature type="domain" description="Zinc-ribbon" evidence="1">
    <location>
        <begin position="3"/>
        <end position="93"/>
    </location>
</feature>
<proteinExistence type="predicted"/>
<evidence type="ECO:0000259" key="1">
    <source>
        <dbReference type="Pfam" id="PF10005"/>
    </source>
</evidence>
<dbReference type="Pfam" id="PF10005">
    <property type="entry name" value="Zn_ribbon_DZR_6"/>
    <property type="match status" value="1"/>
</dbReference>
<reference evidence="2 3" key="1">
    <citation type="submission" date="2017-07" db="EMBL/GenBank/DDBJ databases">
        <title>Phylogenetic study on the rhizospheric bacterium Ochrobactrum sp. A44.</title>
        <authorList>
            <person name="Krzyzanowska D.M."/>
            <person name="Ossowicki A."/>
            <person name="Rajewska M."/>
            <person name="Maciag T."/>
            <person name="Kaczynski Z."/>
            <person name="Czerwicka M."/>
            <person name="Jafra S."/>
        </authorList>
    </citation>
    <scope>NUCLEOTIDE SEQUENCE [LARGE SCALE GENOMIC DNA]</scope>
    <source>
        <strain evidence="2 3">CCUG 30717</strain>
    </source>
</reference>
<gene>
    <name evidence="2" type="ORF">CEV34_3154</name>
</gene>
<evidence type="ECO:0000313" key="2">
    <source>
        <dbReference type="EMBL" id="OYR24032.1"/>
    </source>
</evidence>
<comment type="caution">
    <text evidence="2">The sequence shown here is derived from an EMBL/GenBank/DDBJ whole genome shotgun (WGS) entry which is preliminary data.</text>
</comment>
<sequence>MRLFECDISGLPIYFENTVSIGAGNAPVGFVPDTLTLHSLQRIDDVLWSIPSREGESWRFCKNRSIDGSNWLIRSDDPHALAIPARYNRAMPSTHRAEDIERLHKMGSAQRHLFYSILRLGLPCPGRDVDAQQGLVFDFLEDRSDPDGKLIPAMTGHEDGVISLRAAEADDDVREAVRVSMGEPYRTLLGHFRHEIGHFYFQQLVARSDMLDEARALFGDERDDYAAALKRNYEKGPPSDWPEHFISTYASCHPSEDFAECWAHYFHIVDTLESARAFGLSIDPKTHQDLEAQVRFDSYRASSAQQLVDAWVPISLALNTFQRSMGQADIYPFVLPVPVIEKLDFINRLIAKSRRHDAWW</sequence>
<dbReference type="RefSeq" id="WP_094543901.1">
    <property type="nucleotide sequence ID" value="NZ_JBHEEM010000004.1"/>
</dbReference>
<dbReference type="EMBL" id="NNRM01000036">
    <property type="protein sequence ID" value="OYR24032.1"/>
    <property type="molecule type" value="Genomic_DNA"/>
</dbReference>
<accession>A0A256GA83</accession>
<evidence type="ECO:0000313" key="3">
    <source>
        <dbReference type="Proteomes" id="UP000216188"/>
    </source>
</evidence>
<name>A0A256GA83_9HYPH</name>